<reference evidence="5" key="1">
    <citation type="submission" date="2018-05" db="EMBL/GenBank/DDBJ databases">
        <authorList>
            <person name="Lanie J.A."/>
            <person name="Ng W.-L."/>
            <person name="Kazmierczak K.M."/>
            <person name="Andrzejewski T.M."/>
            <person name="Davidsen T.M."/>
            <person name="Wayne K.J."/>
            <person name="Tettelin H."/>
            <person name="Glass J.I."/>
            <person name="Rusch D."/>
            <person name="Podicherti R."/>
            <person name="Tsui H.-C.T."/>
            <person name="Winkler M.E."/>
        </authorList>
    </citation>
    <scope>NUCLEOTIDE SEQUENCE</scope>
</reference>
<sequence length="396" mass="44382">VVEIQKPNILFIQADQMTAFALGQYGNPLVKTPNIDRLAKQGVVFENAYCNNPICASSRFSMLSGRLSSKIGAYDNAAEFPASIPTFAHYLGNLGYRTCLSGKMHFVGPDQLHGFEERVTTDIYPSDFGWTPDWLAEGHQLPPSGMSMRSVVEAGISIRSLQIDYDEEVCHQAEVKLWEYARAADKKPFFLAASFTHPHNPFTTQPKFWELYDHEAINMPTVPGKPVDERDPWSQRYYYLIRNDEHVVTDEDVRNARHAYYGMCSYIDFLVGRLLKVLDGSGLIDNTVIIFTADHGDMLGERGMWYKFNPFEWSIRVPLLISGPGMQQDTKEASLVSLVDLMPTFLDLASGGKPPDLVDPIDGHSLEPLLRGDVSGWVDDVMVEFTAEGTFAPALI</sequence>
<dbReference type="Pfam" id="PF00884">
    <property type="entry name" value="Sulfatase"/>
    <property type="match status" value="1"/>
</dbReference>
<dbReference type="NCBIfam" id="TIGR03417">
    <property type="entry name" value="chol_sulfatase"/>
    <property type="match status" value="1"/>
</dbReference>
<evidence type="ECO:0000256" key="3">
    <source>
        <dbReference type="ARBA" id="ARBA00022801"/>
    </source>
</evidence>
<dbReference type="InterPro" id="IPR017785">
    <property type="entry name" value="Choline-sulfatase"/>
</dbReference>
<dbReference type="Gene3D" id="3.40.720.10">
    <property type="entry name" value="Alkaline Phosphatase, subunit A"/>
    <property type="match status" value="1"/>
</dbReference>
<dbReference type="CDD" id="cd16032">
    <property type="entry name" value="choline-sulfatase"/>
    <property type="match status" value="1"/>
</dbReference>
<proteinExistence type="inferred from homology"/>
<dbReference type="InterPro" id="IPR017850">
    <property type="entry name" value="Alkaline_phosphatase_core_sf"/>
</dbReference>
<organism evidence="5">
    <name type="scientific">marine metagenome</name>
    <dbReference type="NCBI Taxonomy" id="408172"/>
    <lineage>
        <taxon>unclassified sequences</taxon>
        <taxon>metagenomes</taxon>
        <taxon>ecological metagenomes</taxon>
    </lineage>
</organism>
<dbReference type="GO" id="GO:0005737">
    <property type="term" value="C:cytoplasm"/>
    <property type="evidence" value="ECO:0007669"/>
    <property type="project" value="TreeGrafter"/>
</dbReference>
<comment type="similarity">
    <text evidence="1">Belongs to the sulfatase family.</text>
</comment>
<dbReference type="PANTHER" id="PTHR45953">
    <property type="entry name" value="IDURONATE 2-SULFATASE"/>
    <property type="match status" value="1"/>
</dbReference>
<evidence type="ECO:0000256" key="1">
    <source>
        <dbReference type="ARBA" id="ARBA00008779"/>
    </source>
</evidence>
<dbReference type="AlphaFoldDB" id="A0A382KZ03"/>
<feature type="non-terminal residue" evidence="5">
    <location>
        <position position="396"/>
    </location>
</feature>
<feature type="non-terminal residue" evidence="5">
    <location>
        <position position="1"/>
    </location>
</feature>
<dbReference type="PANTHER" id="PTHR45953:SF1">
    <property type="entry name" value="IDURONATE 2-SULFATASE"/>
    <property type="match status" value="1"/>
</dbReference>
<accession>A0A382KZ03</accession>
<name>A0A382KZ03_9ZZZZ</name>
<evidence type="ECO:0000313" key="5">
    <source>
        <dbReference type="EMBL" id="SVC27987.1"/>
    </source>
</evidence>
<evidence type="ECO:0000256" key="2">
    <source>
        <dbReference type="ARBA" id="ARBA00022723"/>
    </source>
</evidence>
<evidence type="ECO:0000259" key="4">
    <source>
        <dbReference type="Pfam" id="PF00884"/>
    </source>
</evidence>
<dbReference type="InterPro" id="IPR000917">
    <property type="entry name" value="Sulfatase_N"/>
</dbReference>
<dbReference type="SUPFAM" id="SSF53649">
    <property type="entry name" value="Alkaline phosphatase-like"/>
    <property type="match status" value="1"/>
</dbReference>
<dbReference type="PROSITE" id="PS00149">
    <property type="entry name" value="SULFATASE_2"/>
    <property type="match status" value="1"/>
</dbReference>
<keyword evidence="3" id="KW-0378">Hydrolase</keyword>
<gene>
    <name evidence="5" type="ORF">METZ01_LOCUS280841</name>
</gene>
<dbReference type="EMBL" id="UINC01082849">
    <property type="protein sequence ID" value="SVC27987.1"/>
    <property type="molecule type" value="Genomic_DNA"/>
</dbReference>
<dbReference type="GO" id="GO:0046872">
    <property type="term" value="F:metal ion binding"/>
    <property type="evidence" value="ECO:0007669"/>
    <property type="project" value="UniProtKB-KW"/>
</dbReference>
<dbReference type="InterPro" id="IPR024607">
    <property type="entry name" value="Sulfatase_CS"/>
</dbReference>
<protein>
    <recommendedName>
        <fullName evidence="4">Sulfatase N-terminal domain-containing protein</fullName>
    </recommendedName>
</protein>
<keyword evidence="2" id="KW-0479">Metal-binding</keyword>
<feature type="domain" description="Sulfatase N-terminal" evidence="4">
    <location>
        <begin position="7"/>
        <end position="349"/>
    </location>
</feature>
<dbReference type="GO" id="GO:0008484">
    <property type="term" value="F:sulfuric ester hydrolase activity"/>
    <property type="evidence" value="ECO:0007669"/>
    <property type="project" value="TreeGrafter"/>
</dbReference>